<evidence type="ECO:0000313" key="11">
    <source>
        <dbReference type="EMBL" id="SFV77421.1"/>
    </source>
</evidence>
<evidence type="ECO:0000256" key="1">
    <source>
        <dbReference type="ARBA" id="ARBA00022448"/>
    </source>
</evidence>
<keyword evidence="8 10" id="KW-1133">Transmembrane helix</keyword>
<dbReference type="EMBL" id="FPHR01000024">
    <property type="protein sequence ID" value="SFV77421.1"/>
    <property type="molecule type" value="Genomic_DNA"/>
</dbReference>
<protein>
    <submittedName>
        <fullName evidence="11">Electron transport complex protein RnfD</fullName>
    </submittedName>
</protein>
<keyword evidence="1" id="KW-0813">Transport</keyword>
<dbReference type="Pfam" id="PF03116">
    <property type="entry name" value="NQR2_RnfD_RnfE"/>
    <property type="match status" value="1"/>
</dbReference>
<reference evidence="11" key="1">
    <citation type="submission" date="2016-10" db="EMBL/GenBank/DDBJ databases">
        <authorList>
            <person name="de Groot N.N."/>
        </authorList>
    </citation>
    <scope>NUCLEOTIDE SEQUENCE</scope>
</reference>
<dbReference type="InterPro" id="IPR004338">
    <property type="entry name" value="NqrB/RnfD"/>
</dbReference>
<dbReference type="PANTHER" id="PTHR30578">
    <property type="entry name" value="ELECTRON TRANSPORT COMPLEX PROTEIN RNFD"/>
    <property type="match status" value="1"/>
</dbReference>
<feature type="transmembrane region" description="Helical" evidence="10">
    <location>
        <begin position="233"/>
        <end position="253"/>
    </location>
</feature>
<dbReference type="GO" id="GO:0022900">
    <property type="term" value="P:electron transport chain"/>
    <property type="evidence" value="ECO:0007669"/>
    <property type="project" value="InterPro"/>
</dbReference>
<feature type="transmembrane region" description="Helical" evidence="10">
    <location>
        <begin position="265"/>
        <end position="283"/>
    </location>
</feature>
<dbReference type="AlphaFoldDB" id="A0A1W1D9Y1"/>
<keyword evidence="5 10" id="KW-0812">Transmembrane</keyword>
<feature type="transmembrane region" description="Helical" evidence="10">
    <location>
        <begin position="180"/>
        <end position="200"/>
    </location>
</feature>
<keyword evidence="6" id="KW-1278">Translocase</keyword>
<feature type="transmembrane region" description="Helical" evidence="10">
    <location>
        <begin position="289"/>
        <end position="307"/>
    </location>
</feature>
<dbReference type="GO" id="GO:0005886">
    <property type="term" value="C:plasma membrane"/>
    <property type="evidence" value="ECO:0007669"/>
    <property type="project" value="TreeGrafter"/>
</dbReference>
<name>A0A1W1D9Y1_9ZZZZ</name>
<dbReference type="InterPro" id="IPR011303">
    <property type="entry name" value="RnfD_bac"/>
</dbReference>
<evidence type="ECO:0000256" key="5">
    <source>
        <dbReference type="ARBA" id="ARBA00022692"/>
    </source>
</evidence>
<keyword evidence="7" id="KW-0249">Electron transport</keyword>
<keyword evidence="2" id="KW-0597">Phosphoprotein</keyword>
<keyword evidence="9 10" id="KW-0472">Membrane</keyword>
<evidence type="ECO:0000256" key="8">
    <source>
        <dbReference type="ARBA" id="ARBA00022989"/>
    </source>
</evidence>
<keyword evidence="3" id="KW-0285">Flavoprotein</keyword>
<feature type="transmembrane region" description="Helical" evidence="10">
    <location>
        <begin position="69"/>
        <end position="99"/>
    </location>
</feature>
<evidence type="ECO:0000256" key="4">
    <source>
        <dbReference type="ARBA" id="ARBA00022643"/>
    </source>
</evidence>
<dbReference type="HAMAP" id="MF_00462">
    <property type="entry name" value="RsxD_RnfD"/>
    <property type="match status" value="1"/>
</dbReference>
<keyword evidence="4" id="KW-0288">FMN</keyword>
<evidence type="ECO:0000256" key="2">
    <source>
        <dbReference type="ARBA" id="ARBA00022553"/>
    </source>
</evidence>
<accession>A0A1W1D9Y1</accession>
<dbReference type="PANTHER" id="PTHR30578:SF0">
    <property type="entry name" value="ION-TRANSLOCATING OXIDOREDUCTASE COMPLEX SUBUNIT D"/>
    <property type="match status" value="1"/>
</dbReference>
<dbReference type="GO" id="GO:0055085">
    <property type="term" value="P:transmembrane transport"/>
    <property type="evidence" value="ECO:0007669"/>
    <property type="project" value="InterPro"/>
</dbReference>
<evidence type="ECO:0000256" key="10">
    <source>
        <dbReference type="SAM" id="Phobius"/>
    </source>
</evidence>
<sequence>MHSTGLNTNQIMRQVIYALILGVSASYVFFGWGVVIQILLGVISALAVESIFVALRGRKVVESISDGSAVLTGILLAISIPAIAPWWVVVVGVAFAIIFGKQLYGGLGNNPFNPAMLGYAFLLISYPLQMTTWPADFLSFNQAIEVIFQLLYFDGLSGATRLDDVKTSLSLGRELTTLQIHSSAQAWINAGFLIGGMYLLARKIISWHIPMAFLSGILIMAVLISMFDSQQHLPIQNHLMLGGTMLGAFFIATDPISASTTPKGRLIYGFLIGVMIVIIRTFGGYPEGVAFAVLLLNMMVPLIDYYTQPKVFGRS</sequence>
<feature type="transmembrane region" description="Helical" evidence="10">
    <location>
        <begin position="207"/>
        <end position="227"/>
    </location>
</feature>
<evidence type="ECO:0000256" key="3">
    <source>
        <dbReference type="ARBA" id="ARBA00022630"/>
    </source>
</evidence>
<evidence type="ECO:0000256" key="9">
    <source>
        <dbReference type="ARBA" id="ARBA00023136"/>
    </source>
</evidence>
<evidence type="ECO:0000256" key="6">
    <source>
        <dbReference type="ARBA" id="ARBA00022967"/>
    </source>
</evidence>
<proteinExistence type="inferred from homology"/>
<gene>
    <name evidence="11" type="ORF">MNB_SUP05-4-80</name>
</gene>
<organism evidence="11">
    <name type="scientific">hydrothermal vent metagenome</name>
    <dbReference type="NCBI Taxonomy" id="652676"/>
    <lineage>
        <taxon>unclassified sequences</taxon>
        <taxon>metagenomes</taxon>
        <taxon>ecological metagenomes</taxon>
    </lineage>
</organism>
<dbReference type="NCBIfam" id="TIGR01946">
    <property type="entry name" value="rnfD"/>
    <property type="match status" value="1"/>
</dbReference>
<evidence type="ECO:0000256" key="7">
    <source>
        <dbReference type="ARBA" id="ARBA00022982"/>
    </source>
</evidence>
<feature type="transmembrane region" description="Helical" evidence="10">
    <location>
        <begin position="111"/>
        <end position="128"/>
    </location>
</feature>